<evidence type="ECO:0008006" key="5">
    <source>
        <dbReference type="Google" id="ProtNLM"/>
    </source>
</evidence>
<organism evidence="3 4">
    <name type="scientific">Nitrosomonas ureae</name>
    <dbReference type="NCBI Taxonomy" id="44577"/>
    <lineage>
        <taxon>Bacteria</taxon>
        <taxon>Pseudomonadati</taxon>
        <taxon>Pseudomonadota</taxon>
        <taxon>Betaproteobacteria</taxon>
        <taxon>Nitrosomonadales</taxon>
        <taxon>Nitrosomonadaceae</taxon>
        <taxon>Nitrosomonas</taxon>
    </lineage>
</organism>
<accession>A0A286AMC5</accession>
<feature type="signal peptide" evidence="2">
    <location>
        <begin position="1"/>
        <end position="21"/>
    </location>
</feature>
<reference evidence="3 4" key="1">
    <citation type="submission" date="2017-09" db="EMBL/GenBank/DDBJ databases">
        <authorList>
            <person name="Ehlers B."/>
            <person name="Leendertz F.H."/>
        </authorList>
    </citation>
    <scope>NUCLEOTIDE SEQUENCE [LARGE SCALE GENOMIC DNA]</scope>
    <source>
        <strain evidence="3 4">Nm42</strain>
    </source>
</reference>
<feature type="chain" id="PRO_5012718787" description="Pentapeptide MXKDX repeat protein" evidence="2">
    <location>
        <begin position="22"/>
        <end position="82"/>
    </location>
</feature>
<keyword evidence="2" id="KW-0732">Signal</keyword>
<evidence type="ECO:0000313" key="3">
    <source>
        <dbReference type="EMBL" id="SOD23039.1"/>
    </source>
</evidence>
<feature type="region of interest" description="Disordered" evidence="1">
    <location>
        <begin position="26"/>
        <end position="82"/>
    </location>
</feature>
<dbReference type="RefSeq" id="WP_097107739.1">
    <property type="nucleotide sequence ID" value="NZ_OCMU01000005.1"/>
</dbReference>
<sequence>MIKILIASICGILFISASALAEYSQTQNKVDDKMNTPKVPVQPNSSDKKDNVTTKQNSDKNDVDMRNRKEMDKTRQDTNQSK</sequence>
<evidence type="ECO:0000313" key="4">
    <source>
        <dbReference type="Proteomes" id="UP000219335"/>
    </source>
</evidence>
<evidence type="ECO:0000256" key="1">
    <source>
        <dbReference type="SAM" id="MobiDB-lite"/>
    </source>
</evidence>
<dbReference type="AlphaFoldDB" id="A0A286AMC5"/>
<proteinExistence type="predicted"/>
<name>A0A286AMC5_9PROT</name>
<gene>
    <name evidence="3" type="ORF">SAMN06297164_3663</name>
</gene>
<evidence type="ECO:0000256" key="2">
    <source>
        <dbReference type="SAM" id="SignalP"/>
    </source>
</evidence>
<feature type="compositionally biased region" description="Basic and acidic residues" evidence="1">
    <location>
        <begin position="46"/>
        <end position="76"/>
    </location>
</feature>
<dbReference type="Proteomes" id="UP000219335">
    <property type="component" value="Unassembled WGS sequence"/>
</dbReference>
<dbReference type="EMBL" id="OCMU01000005">
    <property type="protein sequence ID" value="SOD23039.1"/>
    <property type="molecule type" value="Genomic_DNA"/>
</dbReference>
<protein>
    <recommendedName>
        <fullName evidence="5">Pentapeptide MXKDX repeat protein</fullName>
    </recommendedName>
</protein>